<dbReference type="AlphaFoldDB" id="A0A542BIX1"/>
<reference evidence="1" key="2">
    <citation type="submission" date="2019-08" db="EMBL/GenBank/DDBJ databases">
        <title>Investigation of anaerobic lignin degradation for improved lignocellulosic biofuels.</title>
        <authorList>
            <person name="Deangelis K.PhD."/>
        </authorList>
    </citation>
    <scope>NUCLEOTIDE SEQUENCE [LARGE SCALE GENOMIC DNA]</scope>
    <source>
        <strain evidence="1">128R</strain>
    </source>
</reference>
<evidence type="ECO:0008006" key="2">
    <source>
        <dbReference type="Google" id="ProtNLM"/>
    </source>
</evidence>
<organism evidence="1">
    <name type="scientific">Serratia fonticola</name>
    <dbReference type="NCBI Taxonomy" id="47917"/>
    <lineage>
        <taxon>Bacteria</taxon>
        <taxon>Pseudomonadati</taxon>
        <taxon>Pseudomonadota</taxon>
        <taxon>Gammaproteobacteria</taxon>
        <taxon>Enterobacterales</taxon>
        <taxon>Yersiniaceae</taxon>
        <taxon>Serratia</taxon>
    </lineage>
</organism>
<protein>
    <recommendedName>
        <fullName evidence="2">Immunity protein</fullName>
    </recommendedName>
</protein>
<sequence length="87" mass="10008">MIDFEGIYKNESVEDVLLHFAPRTSYPSIDRMYVKYNFDVVGKAQLYPALAKLLKEGKLAKNEKGHTIKGPNWKAPKFVTEKKYGIE</sequence>
<reference evidence="1" key="1">
    <citation type="submission" date="2019-06" db="EMBL/GenBank/DDBJ databases">
        <authorList>
            <person name="Deangelis K."/>
            <person name="Huntemann M."/>
            <person name="Clum A."/>
            <person name="Pillay M."/>
            <person name="Palaniappan K."/>
            <person name="Varghese N."/>
            <person name="Mikhailova N."/>
            <person name="Stamatis D."/>
            <person name="Reddy T."/>
            <person name="Daum C."/>
            <person name="Shapiro N."/>
            <person name="Ivanova N."/>
            <person name="Kyrpides N."/>
            <person name="Woyke T."/>
        </authorList>
    </citation>
    <scope>NUCLEOTIDE SEQUENCE [LARGE SCALE GENOMIC DNA]</scope>
    <source>
        <strain evidence="1">128R</strain>
    </source>
</reference>
<name>A0A542BIX1_SERFO</name>
<proteinExistence type="predicted"/>
<accession>A0A542BIX1</accession>
<comment type="caution">
    <text evidence="1">The sequence shown here is derived from an EMBL/GenBank/DDBJ whole genome shotgun (WGS) entry which is preliminary data.</text>
</comment>
<gene>
    <name evidence="1" type="ORF">FHU10_1440</name>
</gene>
<dbReference type="EMBL" id="VISQ01000001">
    <property type="protein sequence ID" value="TVZ68976.1"/>
    <property type="molecule type" value="Genomic_DNA"/>
</dbReference>
<dbReference type="OrthoDB" id="6922063at2"/>
<evidence type="ECO:0000313" key="1">
    <source>
        <dbReference type="EMBL" id="TVZ68976.1"/>
    </source>
</evidence>